<evidence type="ECO:0000313" key="2">
    <source>
        <dbReference type="Proteomes" id="UP000078561"/>
    </source>
</evidence>
<dbReference type="Gene3D" id="1.20.930.80">
    <property type="match status" value="1"/>
</dbReference>
<dbReference type="Pfam" id="PF26466">
    <property type="entry name" value="DNA_primase_lrg_N"/>
    <property type="match status" value="1"/>
</dbReference>
<dbReference type="OrthoDB" id="421393at2759"/>
<keyword evidence="2" id="KW-1185">Reference proteome</keyword>
<name>A0A163JU99_ABSGL</name>
<dbReference type="InParanoid" id="A0A163JU99"/>
<protein>
    <submittedName>
        <fullName evidence="1">Uncharacterized protein</fullName>
    </submittedName>
</protein>
<dbReference type="AlphaFoldDB" id="A0A163JU99"/>
<reference evidence="1" key="1">
    <citation type="submission" date="2016-04" db="EMBL/GenBank/DDBJ databases">
        <authorList>
            <person name="Evans L.H."/>
            <person name="Alamgir A."/>
            <person name="Owens N."/>
            <person name="Weber N.D."/>
            <person name="Virtaneva K."/>
            <person name="Barbian K."/>
            <person name="Babar A."/>
            <person name="Rosenke K."/>
        </authorList>
    </citation>
    <scope>NUCLEOTIDE SEQUENCE [LARGE SCALE GENOMIC DNA]</scope>
    <source>
        <strain evidence="1">CBS 101.48</strain>
    </source>
</reference>
<evidence type="ECO:0000313" key="1">
    <source>
        <dbReference type="EMBL" id="SAM03564.1"/>
    </source>
</evidence>
<accession>A0A163JU99</accession>
<dbReference type="Proteomes" id="UP000078561">
    <property type="component" value="Unassembled WGS sequence"/>
</dbReference>
<gene>
    <name evidence="1" type="primary">ABSGL_09406.1 scaffold 11253</name>
</gene>
<dbReference type="STRING" id="4829.A0A163JU99"/>
<organism evidence="1">
    <name type="scientific">Absidia glauca</name>
    <name type="common">Pin mould</name>
    <dbReference type="NCBI Taxonomy" id="4829"/>
    <lineage>
        <taxon>Eukaryota</taxon>
        <taxon>Fungi</taxon>
        <taxon>Fungi incertae sedis</taxon>
        <taxon>Mucoromycota</taxon>
        <taxon>Mucoromycotina</taxon>
        <taxon>Mucoromycetes</taxon>
        <taxon>Mucorales</taxon>
        <taxon>Cunninghamellaceae</taxon>
        <taxon>Absidia</taxon>
    </lineage>
</organism>
<dbReference type="EMBL" id="LT554210">
    <property type="protein sequence ID" value="SAM03564.1"/>
    <property type="molecule type" value="Genomic_DNA"/>
</dbReference>
<proteinExistence type="predicted"/>
<sequence length="98" mass="11591">MFKSRKNGVNRFAAATATHRQRIQVEHNSVLDSEYPFRLNFYNKPPAMDITIEEFELFALDRLQVLKVVEMAKIRNRSDEDYKKDIQHALDTYLPMKS</sequence>